<dbReference type="PANTHER" id="PTHR22916:SF67">
    <property type="entry name" value="COLANIC ACID BIOSYNTHESIS GLYCOSYL TRANSFERASE WCAE-RELATED"/>
    <property type="match status" value="1"/>
</dbReference>
<dbReference type="SUPFAM" id="SSF53448">
    <property type="entry name" value="Nucleotide-diphospho-sugar transferases"/>
    <property type="match status" value="1"/>
</dbReference>
<proteinExistence type="predicted"/>
<dbReference type="Proteomes" id="UP000806522">
    <property type="component" value="Unassembled WGS sequence"/>
</dbReference>
<organism evidence="2 3">
    <name type="scientific">Xylanibacter ruminicola</name>
    <name type="common">Prevotella ruminicola</name>
    <dbReference type="NCBI Taxonomy" id="839"/>
    <lineage>
        <taxon>Bacteria</taxon>
        <taxon>Pseudomonadati</taxon>
        <taxon>Bacteroidota</taxon>
        <taxon>Bacteroidia</taxon>
        <taxon>Bacteroidales</taxon>
        <taxon>Prevotellaceae</taxon>
        <taxon>Xylanibacter</taxon>
    </lineage>
</organism>
<dbReference type="CDD" id="cd06433">
    <property type="entry name" value="GT_2_WfgS_like"/>
    <property type="match status" value="1"/>
</dbReference>
<dbReference type="Gene3D" id="3.90.550.10">
    <property type="entry name" value="Spore Coat Polysaccharide Biosynthesis Protein SpsA, Chain A"/>
    <property type="match status" value="1"/>
</dbReference>
<name>A0A9D5P4W8_XYLRU</name>
<dbReference type="EMBL" id="SUYC01000007">
    <property type="protein sequence ID" value="MBE6270819.1"/>
    <property type="molecule type" value="Genomic_DNA"/>
</dbReference>
<protein>
    <submittedName>
        <fullName evidence="2">Glycosyltransferase</fullName>
    </submittedName>
</protein>
<sequence length="266" mass="30737">MLITIITINYNNKEGLRQTIESVVVQSCRDFEYIVIDGGSTDGSLEVIKEHSKEIDFWVSEKDRGIYHAMNKGVTHAHGDYCIFMNSGDCFYDNNVLEILSGHHNFEDVIVGKVSIDKDDDLISPPPPKGELSLYHLYSGAIPHQGSFIRTELLRKYPYDEDLKISSDWKFFIQTLIMDNCSICFMDIFVARYDIHGLSSSNPQLMREEKESVLSELFPPRVLKDYKRMKQSECLTQLLTPRLKKNYCIDKLIYRIGSFLLKIRSK</sequence>
<comment type="caution">
    <text evidence="2">The sequence shown here is derived from an EMBL/GenBank/DDBJ whole genome shotgun (WGS) entry which is preliminary data.</text>
</comment>
<reference evidence="2" key="1">
    <citation type="submission" date="2019-04" db="EMBL/GenBank/DDBJ databases">
        <title>Evolution of Biomass-Degrading Anaerobic Consortia Revealed by Metagenomics.</title>
        <authorList>
            <person name="Peng X."/>
        </authorList>
    </citation>
    <scope>NUCLEOTIDE SEQUENCE</scope>
    <source>
        <strain evidence="2">SIG140</strain>
    </source>
</reference>
<feature type="domain" description="Glycosyltransferase 2-like" evidence="1">
    <location>
        <begin position="4"/>
        <end position="123"/>
    </location>
</feature>
<evidence type="ECO:0000313" key="2">
    <source>
        <dbReference type="EMBL" id="MBE6270819.1"/>
    </source>
</evidence>
<dbReference type="AlphaFoldDB" id="A0A9D5P4W8"/>
<accession>A0A9D5P4W8</accession>
<dbReference type="InterPro" id="IPR029044">
    <property type="entry name" value="Nucleotide-diphossugar_trans"/>
</dbReference>
<evidence type="ECO:0000313" key="3">
    <source>
        <dbReference type="Proteomes" id="UP000806522"/>
    </source>
</evidence>
<evidence type="ECO:0000259" key="1">
    <source>
        <dbReference type="Pfam" id="PF00535"/>
    </source>
</evidence>
<dbReference type="InterPro" id="IPR001173">
    <property type="entry name" value="Glyco_trans_2-like"/>
</dbReference>
<dbReference type="Pfam" id="PF00535">
    <property type="entry name" value="Glycos_transf_2"/>
    <property type="match status" value="1"/>
</dbReference>
<dbReference type="PANTHER" id="PTHR22916">
    <property type="entry name" value="GLYCOSYLTRANSFERASE"/>
    <property type="match status" value="1"/>
</dbReference>
<gene>
    <name evidence="2" type="ORF">E7101_07695</name>
</gene>
<dbReference type="GO" id="GO:0016758">
    <property type="term" value="F:hexosyltransferase activity"/>
    <property type="evidence" value="ECO:0007669"/>
    <property type="project" value="UniProtKB-ARBA"/>
</dbReference>